<organism evidence="3">
    <name type="scientific">Brucella pituitosa</name>
    <dbReference type="NCBI Taxonomy" id="571256"/>
    <lineage>
        <taxon>Bacteria</taxon>
        <taxon>Pseudomonadati</taxon>
        <taxon>Pseudomonadota</taxon>
        <taxon>Alphaproteobacteria</taxon>
        <taxon>Hyphomicrobiales</taxon>
        <taxon>Brucellaceae</taxon>
        <taxon>Brucella/Ochrobactrum group</taxon>
        <taxon>Brucella</taxon>
    </lineage>
</organism>
<feature type="region of interest" description="Disordered" evidence="1">
    <location>
        <begin position="675"/>
        <end position="695"/>
    </location>
</feature>
<sequence length="695" mass="77307">MSAIQGINRYEYFKTIGGGAQSGGCYRRNVFHYMANIRSTPQVMFKTVKSGFASGFIGLSAQMNYVLGKATRIIDPSGEVDGQRELDTASTKDIASRWADGFEKTAKDGKHTMHMVASFPAGTNIGAVEYIIRDTCEELISQGRARFEYIAAVHNDTKNPHGHIIVNRRNAEGEWFYLARDHEFNYDRFKDSLVHHGAKYGIELNNSSRLSRGFSAYAKDSRNTAMRGIEGKMLDCGEAPFKGREKGSFSFFITLDTKFGERTVWGVGLSPVLAASRASRGDTIRIKHEGKRSVQVPTECGQTITVHRNDWRIGFNGKEYGDFDQSSETAGFSSEDSSKLGRRVILLSDEISKYENFAESTGEGFASMAVALRGAASALNQGKDVSCFRDYVDPGQVEVPTTSEAIRSAFESYTDTVFSIAAKIEAKIEKLAHEKASERPSLEERSFKHYDQLHCMVQGVENGSLKEDSSGSIYSDAYRHKIASRTPVKILSTLADNGIDQDEFNARMKIETLPFGLEQHWVSRDRLAIAKHHGLDLETPSGSDDADERAAELQASLIEASDRHEKWMEDATGFLESLASVAGKPLPDELSDKIVKGMNLILGEDSMDELHRANSGVFADRGFAIDEWQAFDVLVSYSEALRVQGYDTEPFNKAIDIEEQRLLKNEEIARLKEEEALTEQARAERSEDDGESWSL</sequence>
<evidence type="ECO:0000313" key="3">
    <source>
        <dbReference type="EMBL" id="KAB0566118.1"/>
    </source>
</evidence>
<dbReference type="Pfam" id="PF03432">
    <property type="entry name" value="Relaxase"/>
    <property type="match status" value="1"/>
</dbReference>
<protein>
    <submittedName>
        <fullName evidence="3">Relaxase/mobilization nuclease domain-containing protein</fullName>
    </submittedName>
</protein>
<feature type="compositionally biased region" description="Basic and acidic residues" evidence="1">
    <location>
        <begin position="675"/>
        <end position="685"/>
    </location>
</feature>
<dbReference type="EMBL" id="VZPE01000014">
    <property type="protein sequence ID" value="KAB0566118.1"/>
    <property type="molecule type" value="Genomic_DNA"/>
</dbReference>
<reference evidence="3" key="1">
    <citation type="submission" date="2019-09" db="EMBL/GenBank/DDBJ databases">
        <title>Draft genome sequences of 48 bacterial type strains from the CCUG.</title>
        <authorList>
            <person name="Tunovic T."/>
            <person name="Pineiro-Iglesias B."/>
            <person name="Unosson C."/>
            <person name="Inganas E."/>
            <person name="Ohlen M."/>
            <person name="Cardew S."/>
            <person name="Jensie-Markopoulos S."/>
            <person name="Salva-Serra F."/>
            <person name="Jaen-Luchoro D."/>
            <person name="Karlsson R."/>
            <person name="Svensson-Stadler L."/>
            <person name="Chun J."/>
            <person name="Moore E."/>
        </authorList>
    </citation>
    <scope>NUCLEOTIDE SEQUENCE</scope>
    <source>
        <strain evidence="3">CCUG 50899</strain>
    </source>
</reference>
<comment type="caution">
    <text evidence="3">The sequence shown here is derived from an EMBL/GenBank/DDBJ whole genome shotgun (WGS) entry which is preliminary data.</text>
</comment>
<dbReference type="InterPro" id="IPR005094">
    <property type="entry name" value="Endonuclease_MobA/VirD2"/>
</dbReference>
<name>A0A643EUU0_9HYPH</name>
<dbReference type="RefSeq" id="WP_128094919.1">
    <property type="nucleotide sequence ID" value="NZ_JBHEEN010000016.1"/>
</dbReference>
<evidence type="ECO:0000259" key="2">
    <source>
        <dbReference type="Pfam" id="PF03432"/>
    </source>
</evidence>
<gene>
    <name evidence="3" type="ORF">F7Q93_22000</name>
</gene>
<evidence type="ECO:0000256" key="1">
    <source>
        <dbReference type="SAM" id="MobiDB-lite"/>
    </source>
</evidence>
<proteinExistence type="predicted"/>
<dbReference type="AlphaFoldDB" id="A0A643EUU0"/>
<accession>A0A643EUU0</accession>
<feature type="domain" description="MobA/VirD2-like nuclease" evidence="2">
    <location>
        <begin position="89"/>
        <end position="190"/>
    </location>
</feature>
<feature type="compositionally biased region" description="Acidic residues" evidence="1">
    <location>
        <begin position="686"/>
        <end position="695"/>
    </location>
</feature>